<reference evidence="1 2" key="1">
    <citation type="submission" date="2017-12" db="EMBL/GenBank/DDBJ databases">
        <title>Comparative genomics of Botrytis spp.</title>
        <authorList>
            <person name="Valero-Jimenez C.A."/>
            <person name="Tapia P."/>
            <person name="Veloso J."/>
            <person name="Silva-Moreno E."/>
            <person name="Staats M."/>
            <person name="Valdes J.H."/>
            <person name="Van Kan J.A.L."/>
        </authorList>
    </citation>
    <scope>NUCLEOTIDE SEQUENCE [LARGE SCALE GENOMIC DNA]</scope>
    <source>
        <strain evidence="1 2">MUCL3349</strain>
    </source>
</reference>
<accession>A0A4Z1KBT4</accession>
<organism evidence="1 2">
    <name type="scientific">Botrytis porri</name>
    <dbReference type="NCBI Taxonomy" id="87229"/>
    <lineage>
        <taxon>Eukaryota</taxon>
        <taxon>Fungi</taxon>
        <taxon>Dikarya</taxon>
        <taxon>Ascomycota</taxon>
        <taxon>Pezizomycotina</taxon>
        <taxon>Leotiomycetes</taxon>
        <taxon>Helotiales</taxon>
        <taxon>Sclerotiniaceae</taxon>
        <taxon>Botrytis</taxon>
    </lineage>
</organism>
<sequence length="76" mass="7924">MMDIHDDAPAIKSGAPVNSIGAHEENIPAFKVEEVMKGEPTGHSQAENFGPSATLGERDDAVNPVFGLAGIILTLP</sequence>
<comment type="caution">
    <text evidence="1">The sequence shown here is derived from an EMBL/GenBank/DDBJ whole genome shotgun (WGS) entry which is preliminary data.</text>
</comment>
<protein>
    <submittedName>
        <fullName evidence="1">Uncharacterized protein</fullName>
    </submittedName>
</protein>
<name>A0A4Z1KBT4_9HELO</name>
<proteinExistence type="predicted"/>
<dbReference type="AlphaFoldDB" id="A0A4Z1KBT4"/>
<gene>
    <name evidence="1" type="ORF">BPOR_1072g00010</name>
</gene>
<keyword evidence="2" id="KW-1185">Reference proteome</keyword>
<dbReference type="EMBL" id="PQXO01001066">
    <property type="protein sequence ID" value="TGO81640.1"/>
    <property type="molecule type" value="Genomic_DNA"/>
</dbReference>
<evidence type="ECO:0000313" key="2">
    <source>
        <dbReference type="Proteomes" id="UP000297280"/>
    </source>
</evidence>
<evidence type="ECO:0000313" key="1">
    <source>
        <dbReference type="EMBL" id="TGO81640.1"/>
    </source>
</evidence>
<dbReference type="Proteomes" id="UP000297280">
    <property type="component" value="Unassembled WGS sequence"/>
</dbReference>